<gene>
    <name evidence="3" type="ORF">CLCR_02774</name>
</gene>
<evidence type="ECO:0000313" key="3">
    <source>
        <dbReference type="EMBL" id="OCT54798.1"/>
    </source>
</evidence>
<feature type="compositionally biased region" description="Low complexity" evidence="1">
    <location>
        <begin position="199"/>
        <end position="213"/>
    </location>
</feature>
<feature type="domain" description="Wings apart-like protein C-terminal" evidence="2">
    <location>
        <begin position="430"/>
        <end position="763"/>
    </location>
</feature>
<feature type="region of interest" description="Disordered" evidence="1">
    <location>
        <begin position="102"/>
        <end position="137"/>
    </location>
</feature>
<protein>
    <recommendedName>
        <fullName evidence="2">Wings apart-like protein C-terminal domain-containing protein</fullName>
    </recommendedName>
</protein>
<name>A0A1C1D2E2_9EURO</name>
<feature type="region of interest" description="Disordered" evidence="1">
    <location>
        <begin position="34"/>
        <end position="54"/>
    </location>
</feature>
<feature type="compositionally biased region" description="Polar residues" evidence="1">
    <location>
        <begin position="340"/>
        <end position="359"/>
    </location>
</feature>
<feature type="region of interest" description="Disordered" evidence="1">
    <location>
        <begin position="386"/>
        <end position="412"/>
    </location>
</feature>
<dbReference type="AlphaFoldDB" id="A0A1C1D2E2"/>
<feature type="compositionally biased region" description="Low complexity" evidence="1">
    <location>
        <begin position="223"/>
        <end position="241"/>
    </location>
</feature>
<dbReference type="InterPro" id="IPR011989">
    <property type="entry name" value="ARM-like"/>
</dbReference>
<feature type="compositionally biased region" description="Basic and acidic residues" evidence="1">
    <location>
        <begin position="152"/>
        <end position="162"/>
    </location>
</feature>
<keyword evidence="4" id="KW-1185">Reference proteome</keyword>
<dbReference type="VEuPathDB" id="FungiDB:CLCR_02774"/>
<dbReference type="STRING" id="86049.A0A1C1D2E2"/>
<evidence type="ECO:0000256" key="1">
    <source>
        <dbReference type="SAM" id="MobiDB-lite"/>
    </source>
</evidence>
<feature type="compositionally biased region" description="Basic residues" evidence="1">
    <location>
        <begin position="111"/>
        <end position="121"/>
    </location>
</feature>
<evidence type="ECO:0000259" key="2">
    <source>
        <dbReference type="Pfam" id="PF07814"/>
    </source>
</evidence>
<proteinExistence type="predicted"/>
<evidence type="ECO:0000313" key="4">
    <source>
        <dbReference type="Proteomes" id="UP000094526"/>
    </source>
</evidence>
<feature type="compositionally biased region" description="Low complexity" evidence="1">
    <location>
        <begin position="390"/>
        <end position="406"/>
    </location>
</feature>
<organism evidence="3 4">
    <name type="scientific">Cladophialophora carrionii</name>
    <dbReference type="NCBI Taxonomy" id="86049"/>
    <lineage>
        <taxon>Eukaryota</taxon>
        <taxon>Fungi</taxon>
        <taxon>Dikarya</taxon>
        <taxon>Ascomycota</taxon>
        <taxon>Pezizomycotina</taxon>
        <taxon>Eurotiomycetes</taxon>
        <taxon>Chaetothyriomycetidae</taxon>
        <taxon>Chaetothyriales</taxon>
        <taxon>Herpotrichiellaceae</taxon>
        <taxon>Cladophialophora</taxon>
    </lineage>
</organism>
<dbReference type="eggNOG" id="ENOG502RZXD">
    <property type="taxonomic scope" value="Eukaryota"/>
</dbReference>
<dbReference type="OrthoDB" id="78088at2759"/>
<comment type="caution">
    <text evidence="3">The sequence shown here is derived from an EMBL/GenBank/DDBJ whole genome shotgun (WGS) entry which is preliminary data.</text>
</comment>
<dbReference type="Gene3D" id="1.25.10.10">
    <property type="entry name" value="Leucine-rich Repeat Variant"/>
    <property type="match status" value="2"/>
</dbReference>
<feature type="compositionally biased region" description="Basic and acidic residues" evidence="1">
    <location>
        <begin position="36"/>
        <end position="45"/>
    </location>
</feature>
<dbReference type="Proteomes" id="UP000094526">
    <property type="component" value="Unassembled WGS sequence"/>
</dbReference>
<dbReference type="Pfam" id="PF07814">
    <property type="entry name" value="WAPL"/>
    <property type="match status" value="1"/>
</dbReference>
<dbReference type="VEuPathDB" id="FungiDB:G647_04893"/>
<feature type="region of interest" description="Disordered" evidence="1">
    <location>
        <begin position="152"/>
        <end position="365"/>
    </location>
</feature>
<dbReference type="InterPro" id="IPR022771">
    <property type="entry name" value="WAPL_C"/>
</dbReference>
<accession>A0A1C1D2E2</accession>
<feature type="compositionally biased region" description="Polar residues" evidence="1">
    <location>
        <begin position="313"/>
        <end position="328"/>
    </location>
</feature>
<sequence length="806" mass="87164">MMEFPVTRRKVNTYGKGARKVRVHDLFDVGAQPLFESKRSSERHAPTPAAPGQDTYIAQDADGVHGRATTVHGTGGTEEDAIATRPSILPTSDTSAMFDIQSSEDDSGKLKSNRHSKKRKIVTVGSARSDGFTSATSDTKVAIEKVKGAQDLVGNDKPDTLQHKSANARRMIGGSKSDKAPPTAKRPGKAGAKSITRRAPASNTASSSSVAASKTFLSRELQASSGSSADMSDASDHSAVSGRSTPKRKRVVSDEGVASPTPSDLHLTALRLTPGSGSQRSHFSSEDEEMKDAPSATASRGRARLIDRLDAPRTQSAGNLSNPTLQKEVSQHLKEPAVNNAPSKNPTRPTLEKQTSSQLVAPAGRLRATYAKQRSYLSDMVDSLDGDLPASTSQASSQQSYSQAMSFTSGITPTDMDLDDSDEADTGSRIKSIHELRRGGAVRKFDLELQTILEDIESTTKSLRVTGLLQLADKLHEQMFLRHFQDSGNFQRLMDCVNDSMDEVSALFVALIFQSVISTESSTPRVLLQVLDALYRLPPRFLSETLSVSRLAKDRSQNLSKLLANDIAGFEKRRVTVLGQPSLDVDRILLGTIESAQRKLISLKEPLPRLPRKLVAEVLSQFTKPRGEIAAGVTSRQTETIRLLLSFLEIACANGELAGSRFPTSRLHELGQAVASTMREARHAHPEVVHSCLRLIVSLSNNEAEVCEALSKGELIDAVFQVVDEHFLTLAGLAALEKEFDNARLESVILAVGCLLNLAECADAAREKMLIRDSGGKSLVHRLIDIFNRHVDHATEVGLTVTNSEG</sequence>
<reference evidence="4" key="1">
    <citation type="submission" date="2015-07" db="EMBL/GenBank/DDBJ databases">
        <authorList>
            <person name="Teixeira M.M."/>
            <person name="Souza R.C."/>
            <person name="Almeida L.G."/>
            <person name="Vicente V.A."/>
            <person name="de Hoog S."/>
            <person name="Bocca A.L."/>
            <person name="de Almeida S.R."/>
            <person name="Vasconcelos A.T."/>
            <person name="Felipe M.S."/>
        </authorList>
    </citation>
    <scope>NUCLEOTIDE SEQUENCE [LARGE SCALE GENOMIC DNA]</scope>
    <source>
        <strain evidence="4">KSF</strain>
    </source>
</reference>
<dbReference type="EMBL" id="LGRB01000003">
    <property type="protein sequence ID" value="OCT54798.1"/>
    <property type="molecule type" value="Genomic_DNA"/>
</dbReference>